<keyword evidence="3" id="KW-1185">Reference proteome</keyword>
<name>A0AA86VIP1_9FABA</name>
<evidence type="ECO:0000313" key="3">
    <source>
        <dbReference type="Proteomes" id="UP001189624"/>
    </source>
</evidence>
<evidence type="ECO:0000313" key="2">
    <source>
        <dbReference type="EMBL" id="CAJ1957854.1"/>
    </source>
</evidence>
<organism evidence="2 3">
    <name type="scientific">Sphenostylis stenocarpa</name>
    <dbReference type="NCBI Taxonomy" id="92480"/>
    <lineage>
        <taxon>Eukaryota</taxon>
        <taxon>Viridiplantae</taxon>
        <taxon>Streptophyta</taxon>
        <taxon>Embryophyta</taxon>
        <taxon>Tracheophyta</taxon>
        <taxon>Spermatophyta</taxon>
        <taxon>Magnoliopsida</taxon>
        <taxon>eudicotyledons</taxon>
        <taxon>Gunneridae</taxon>
        <taxon>Pentapetalae</taxon>
        <taxon>rosids</taxon>
        <taxon>fabids</taxon>
        <taxon>Fabales</taxon>
        <taxon>Fabaceae</taxon>
        <taxon>Papilionoideae</taxon>
        <taxon>50 kb inversion clade</taxon>
        <taxon>NPAAA clade</taxon>
        <taxon>indigoferoid/millettioid clade</taxon>
        <taxon>Phaseoleae</taxon>
        <taxon>Sphenostylis</taxon>
    </lineage>
</organism>
<dbReference type="Proteomes" id="UP001189624">
    <property type="component" value="Chromosome 5"/>
</dbReference>
<dbReference type="AlphaFoldDB" id="A0AA86VIP1"/>
<gene>
    <name evidence="2" type="ORF">AYBTSS11_LOCUS17428</name>
</gene>
<dbReference type="EMBL" id="OY731402">
    <property type="protein sequence ID" value="CAJ1957854.1"/>
    <property type="molecule type" value="Genomic_DNA"/>
</dbReference>
<reference evidence="2" key="1">
    <citation type="submission" date="2023-10" db="EMBL/GenBank/DDBJ databases">
        <authorList>
            <person name="Domelevo Entfellner J.-B."/>
        </authorList>
    </citation>
    <scope>NUCLEOTIDE SEQUENCE</scope>
</reference>
<proteinExistence type="predicted"/>
<protein>
    <submittedName>
        <fullName evidence="2">Uncharacterized protein</fullName>
    </submittedName>
</protein>
<evidence type="ECO:0000256" key="1">
    <source>
        <dbReference type="SAM" id="MobiDB-lite"/>
    </source>
</evidence>
<accession>A0AA86VIP1</accession>
<feature type="region of interest" description="Disordered" evidence="1">
    <location>
        <begin position="21"/>
        <end position="49"/>
    </location>
</feature>
<dbReference type="Gramene" id="rna-AYBTSS11_LOCUS17428">
    <property type="protein sequence ID" value="CAJ1957854.1"/>
    <property type="gene ID" value="gene-AYBTSS11_LOCUS17428"/>
</dbReference>
<sequence>MRQVVHQVPPCREVGDVAVSNELGGTNAGQDNISLRRGGGEEGSHRSGNAPTYYLEHPCMLDVDKYVHEGRLVALDNMIDDE</sequence>